<dbReference type="KEGG" id="nai:NECAME_16533"/>
<dbReference type="PROSITE" id="PS50026">
    <property type="entry name" value="EGF_3"/>
    <property type="match status" value="1"/>
</dbReference>
<feature type="domain" description="EGF-like" evidence="3">
    <location>
        <begin position="1"/>
        <end position="30"/>
    </location>
</feature>
<keyword evidence="5" id="KW-1185">Reference proteome</keyword>
<dbReference type="OrthoDB" id="10055367at2759"/>
<dbReference type="Pfam" id="PF02210">
    <property type="entry name" value="Laminin_G_2"/>
    <property type="match status" value="1"/>
</dbReference>
<dbReference type="STRING" id="51031.W2TYA1"/>
<feature type="disulfide bond" evidence="2">
    <location>
        <begin position="20"/>
        <end position="29"/>
    </location>
</feature>
<reference evidence="5" key="1">
    <citation type="journal article" date="2014" name="Nat. Genet.">
        <title>Genome of the human hookworm Necator americanus.</title>
        <authorList>
            <person name="Tang Y.T."/>
            <person name="Gao X."/>
            <person name="Rosa B.A."/>
            <person name="Abubucker S."/>
            <person name="Hallsworth-Pepin K."/>
            <person name="Martin J."/>
            <person name="Tyagi R."/>
            <person name="Heizer E."/>
            <person name="Zhang X."/>
            <person name="Bhonagiri-Palsikar V."/>
            <person name="Minx P."/>
            <person name="Warren W.C."/>
            <person name="Wang Q."/>
            <person name="Zhan B."/>
            <person name="Hotez P.J."/>
            <person name="Sternberg P.W."/>
            <person name="Dougall A."/>
            <person name="Gaze S.T."/>
            <person name="Mulvenna J."/>
            <person name="Sotillo J."/>
            <person name="Ranganathan S."/>
            <person name="Rabelo E.M."/>
            <person name="Wilson R.K."/>
            <person name="Felgner P.L."/>
            <person name="Bethony J."/>
            <person name="Hawdon J.M."/>
            <person name="Gasser R.B."/>
            <person name="Loukas A."/>
            <person name="Mitreva M."/>
        </authorList>
    </citation>
    <scope>NUCLEOTIDE SEQUENCE [LARGE SCALE GENOMIC DNA]</scope>
</reference>
<keyword evidence="2" id="KW-0245">EGF-like domain</keyword>
<name>W2TYA1_NECAM</name>
<protein>
    <recommendedName>
        <fullName evidence="3">EGF-like domain-containing protein</fullName>
    </recommendedName>
</protein>
<organism evidence="4 5">
    <name type="scientific">Necator americanus</name>
    <name type="common">Human hookworm</name>
    <dbReference type="NCBI Taxonomy" id="51031"/>
    <lineage>
        <taxon>Eukaryota</taxon>
        <taxon>Metazoa</taxon>
        <taxon>Ecdysozoa</taxon>
        <taxon>Nematoda</taxon>
        <taxon>Chromadorea</taxon>
        <taxon>Rhabditida</taxon>
        <taxon>Rhabditina</taxon>
        <taxon>Rhabditomorpha</taxon>
        <taxon>Strongyloidea</taxon>
        <taxon>Ancylostomatidae</taxon>
        <taxon>Bunostominae</taxon>
        <taxon>Necator</taxon>
    </lineage>
</organism>
<gene>
    <name evidence="4" type="ORF">NECAME_16533</name>
</gene>
<dbReference type="CDD" id="cd00110">
    <property type="entry name" value="LamG"/>
    <property type="match status" value="1"/>
</dbReference>
<sequence>MCGPNGECVPFNNTHYDCQCKLYYDGPRCELCGPEARTEVTFYSYELGGGAALIRSEQRVDDDKEHHVRLRRKGRRGTLKLDHHPEQRGLSSGILAMLNADGNIFIGE</sequence>
<keyword evidence="1 2" id="KW-1015">Disulfide bond</keyword>
<dbReference type="SUPFAM" id="SSF49899">
    <property type="entry name" value="Concanavalin A-like lectins/glucanases"/>
    <property type="match status" value="1"/>
</dbReference>
<evidence type="ECO:0000256" key="1">
    <source>
        <dbReference type="ARBA" id="ARBA00023157"/>
    </source>
</evidence>
<evidence type="ECO:0000313" key="5">
    <source>
        <dbReference type="Proteomes" id="UP000053676"/>
    </source>
</evidence>
<dbReference type="Gene3D" id="2.60.120.200">
    <property type="match status" value="1"/>
</dbReference>
<evidence type="ECO:0000256" key="2">
    <source>
        <dbReference type="PROSITE-ProRule" id="PRU00076"/>
    </source>
</evidence>
<dbReference type="PROSITE" id="PS00022">
    <property type="entry name" value="EGF_1"/>
    <property type="match status" value="1"/>
</dbReference>
<accession>W2TYA1</accession>
<comment type="caution">
    <text evidence="2">Lacks conserved residue(s) required for the propagation of feature annotation.</text>
</comment>
<evidence type="ECO:0000313" key="4">
    <source>
        <dbReference type="EMBL" id="ETN86002.1"/>
    </source>
</evidence>
<dbReference type="InterPro" id="IPR001791">
    <property type="entry name" value="Laminin_G"/>
</dbReference>
<evidence type="ECO:0000259" key="3">
    <source>
        <dbReference type="PROSITE" id="PS50026"/>
    </source>
</evidence>
<proteinExistence type="predicted"/>
<dbReference type="Proteomes" id="UP000053676">
    <property type="component" value="Unassembled WGS sequence"/>
</dbReference>
<dbReference type="AlphaFoldDB" id="W2TYA1"/>
<dbReference type="EMBL" id="KI657619">
    <property type="protein sequence ID" value="ETN86002.1"/>
    <property type="molecule type" value="Genomic_DNA"/>
</dbReference>
<dbReference type="InterPro" id="IPR000742">
    <property type="entry name" value="EGF"/>
</dbReference>
<dbReference type="InterPro" id="IPR013320">
    <property type="entry name" value="ConA-like_dom_sf"/>
</dbReference>